<comment type="caution">
    <text evidence="2">The sequence shown here is derived from an EMBL/GenBank/DDBJ whole genome shotgun (WGS) entry which is preliminary data.</text>
</comment>
<proteinExistence type="predicted"/>
<keyword evidence="3" id="KW-1185">Reference proteome</keyword>
<sequence>SVSDHASDQGSRRQRLHSVSDEEWHSAHRGRQRPQDHSVGPRPESRERHR</sequence>
<evidence type="ECO:0000313" key="3">
    <source>
        <dbReference type="Proteomes" id="UP001529510"/>
    </source>
</evidence>
<feature type="region of interest" description="Disordered" evidence="1">
    <location>
        <begin position="1"/>
        <end position="50"/>
    </location>
</feature>
<dbReference type="AlphaFoldDB" id="A0ABD0PTT6"/>
<dbReference type="EMBL" id="JAMKFB020000013">
    <property type="protein sequence ID" value="KAL0177452.1"/>
    <property type="molecule type" value="Genomic_DNA"/>
</dbReference>
<feature type="non-terminal residue" evidence="2">
    <location>
        <position position="50"/>
    </location>
</feature>
<gene>
    <name evidence="2" type="ORF">M9458_026346</name>
</gene>
<name>A0ABD0PTT6_CIRMR</name>
<feature type="non-terminal residue" evidence="2">
    <location>
        <position position="1"/>
    </location>
</feature>
<reference evidence="2 3" key="1">
    <citation type="submission" date="2024-05" db="EMBL/GenBank/DDBJ databases">
        <title>Genome sequencing and assembly of Indian major carp, Cirrhinus mrigala (Hamilton, 1822).</title>
        <authorList>
            <person name="Mohindra V."/>
            <person name="Chowdhury L.M."/>
            <person name="Lal K."/>
            <person name="Jena J.K."/>
        </authorList>
    </citation>
    <scope>NUCLEOTIDE SEQUENCE [LARGE SCALE GENOMIC DNA]</scope>
    <source>
        <strain evidence="2">CM1030</strain>
        <tissue evidence="2">Blood</tissue>
    </source>
</reference>
<dbReference type="Proteomes" id="UP001529510">
    <property type="component" value="Unassembled WGS sequence"/>
</dbReference>
<organism evidence="2 3">
    <name type="scientific">Cirrhinus mrigala</name>
    <name type="common">Mrigala</name>
    <dbReference type="NCBI Taxonomy" id="683832"/>
    <lineage>
        <taxon>Eukaryota</taxon>
        <taxon>Metazoa</taxon>
        <taxon>Chordata</taxon>
        <taxon>Craniata</taxon>
        <taxon>Vertebrata</taxon>
        <taxon>Euteleostomi</taxon>
        <taxon>Actinopterygii</taxon>
        <taxon>Neopterygii</taxon>
        <taxon>Teleostei</taxon>
        <taxon>Ostariophysi</taxon>
        <taxon>Cypriniformes</taxon>
        <taxon>Cyprinidae</taxon>
        <taxon>Labeoninae</taxon>
        <taxon>Labeonini</taxon>
        <taxon>Cirrhinus</taxon>
    </lineage>
</organism>
<protein>
    <submittedName>
        <fullName evidence="2">Uncharacterized protein</fullName>
    </submittedName>
</protein>
<evidence type="ECO:0000256" key="1">
    <source>
        <dbReference type="SAM" id="MobiDB-lite"/>
    </source>
</evidence>
<evidence type="ECO:0000313" key="2">
    <source>
        <dbReference type="EMBL" id="KAL0177452.1"/>
    </source>
</evidence>
<feature type="compositionally biased region" description="Basic and acidic residues" evidence="1">
    <location>
        <begin position="1"/>
        <end position="11"/>
    </location>
</feature>
<accession>A0ABD0PTT6</accession>